<dbReference type="EC" id="2.3.2.27" evidence="4"/>
<dbReference type="FunFam" id="1.10.1170.10:FF:000003">
    <property type="entry name" value="E3 ubiquitin-protein ligase XIAP"/>
    <property type="match status" value="1"/>
</dbReference>
<dbReference type="GO" id="GO:0005794">
    <property type="term" value="C:Golgi apparatus"/>
    <property type="evidence" value="ECO:0007669"/>
    <property type="project" value="Ensembl"/>
</dbReference>
<organism evidence="17 18">
    <name type="scientific">Loxodonta africana</name>
    <name type="common">African elephant</name>
    <dbReference type="NCBI Taxonomy" id="9785"/>
    <lineage>
        <taxon>Eukaryota</taxon>
        <taxon>Metazoa</taxon>
        <taxon>Chordata</taxon>
        <taxon>Craniata</taxon>
        <taxon>Vertebrata</taxon>
        <taxon>Euteleostomi</taxon>
        <taxon>Mammalia</taxon>
        <taxon>Eutheria</taxon>
        <taxon>Afrotheria</taxon>
        <taxon>Proboscidea</taxon>
        <taxon>Elephantidae</taxon>
        <taxon>Loxodonta</taxon>
    </lineage>
</organism>
<dbReference type="SUPFAM" id="SSF57924">
    <property type="entry name" value="Inhibitor of apoptosis (IAP) repeat"/>
    <property type="match status" value="1"/>
</dbReference>
<dbReference type="GO" id="GO:0042127">
    <property type="term" value="P:regulation of cell population proliferation"/>
    <property type="evidence" value="ECO:0007669"/>
    <property type="project" value="Ensembl"/>
</dbReference>
<dbReference type="GO" id="GO:0070247">
    <property type="term" value="P:regulation of natural killer cell apoptotic process"/>
    <property type="evidence" value="ECO:0007669"/>
    <property type="project" value="Ensembl"/>
</dbReference>
<evidence type="ECO:0000256" key="12">
    <source>
        <dbReference type="ARBA" id="ARBA00022786"/>
    </source>
</evidence>
<keyword evidence="7" id="KW-0646">Protease inhibitor</keyword>
<dbReference type="OMA" id="SWEHGDD"/>
<keyword evidence="5" id="KW-0963">Cytoplasm</keyword>
<dbReference type="Pfam" id="PF00653">
    <property type="entry name" value="BIR"/>
    <property type="match status" value="1"/>
</dbReference>
<dbReference type="InterPro" id="IPR013083">
    <property type="entry name" value="Znf_RING/FYVE/PHD"/>
</dbReference>
<dbReference type="PANTHER" id="PTHR10044">
    <property type="entry name" value="INHIBITOR OF APOPTOSIS"/>
    <property type="match status" value="1"/>
</dbReference>
<dbReference type="InterPro" id="IPR017907">
    <property type="entry name" value="Znf_RING_CS"/>
</dbReference>
<dbReference type="GO" id="GO:0005813">
    <property type="term" value="C:centrosome"/>
    <property type="evidence" value="ECO:0007669"/>
    <property type="project" value="Ensembl"/>
</dbReference>
<dbReference type="GO" id="GO:0006915">
    <property type="term" value="P:apoptotic process"/>
    <property type="evidence" value="ECO:0007669"/>
    <property type="project" value="UniProtKB-KW"/>
</dbReference>
<accession>G3ULG6</accession>
<reference evidence="17" key="2">
    <citation type="submission" date="2025-08" db="UniProtKB">
        <authorList>
            <consortium name="Ensembl"/>
        </authorList>
    </citation>
    <scope>IDENTIFICATION</scope>
    <source>
        <strain evidence="17">Isolate ISIS603380</strain>
    </source>
</reference>
<evidence type="ECO:0000256" key="11">
    <source>
        <dbReference type="ARBA" id="ARBA00022771"/>
    </source>
</evidence>
<dbReference type="GO" id="GO:0046330">
    <property type="term" value="P:positive regulation of JNK cascade"/>
    <property type="evidence" value="ECO:0007669"/>
    <property type="project" value="Ensembl"/>
</dbReference>
<keyword evidence="13" id="KW-0862">Zinc</keyword>
<name>G3ULG6_LOXAF</name>
<dbReference type="AlphaFoldDB" id="G3ULG6"/>
<evidence type="ECO:0000313" key="18">
    <source>
        <dbReference type="Proteomes" id="UP000007646"/>
    </source>
</evidence>
<dbReference type="GO" id="GO:0016567">
    <property type="term" value="P:protein ubiquitination"/>
    <property type="evidence" value="ECO:0007669"/>
    <property type="project" value="Ensembl"/>
</dbReference>
<dbReference type="GO" id="GO:0031398">
    <property type="term" value="P:positive regulation of protein ubiquitination"/>
    <property type="evidence" value="ECO:0007669"/>
    <property type="project" value="TreeGrafter"/>
</dbReference>
<dbReference type="GO" id="GO:0051726">
    <property type="term" value="P:regulation of cell cycle"/>
    <property type="evidence" value="ECO:0007669"/>
    <property type="project" value="TreeGrafter"/>
</dbReference>
<keyword evidence="11 15" id="KW-0863">Zinc-finger</keyword>
<dbReference type="Pfam" id="PF13920">
    <property type="entry name" value="zf-C3HC4_3"/>
    <property type="match status" value="1"/>
</dbReference>
<evidence type="ECO:0000259" key="16">
    <source>
        <dbReference type="PROSITE" id="PS50089"/>
    </source>
</evidence>
<evidence type="ECO:0000256" key="15">
    <source>
        <dbReference type="PROSITE-ProRule" id="PRU00175"/>
    </source>
</evidence>
<dbReference type="InterPro" id="IPR001370">
    <property type="entry name" value="BIR_rpt"/>
</dbReference>
<evidence type="ECO:0000256" key="5">
    <source>
        <dbReference type="ARBA" id="ARBA00022490"/>
    </source>
</evidence>
<gene>
    <name evidence="17" type="primary">BIRC7</name>
</gene>
<keyword evidence="18" id="KW-1185">Reference proteome</keyword>
<dbReference type="GO" id="GO:0005829">
    <property type="term" value="C:cytosol"/>
    <property type="evidence" value="ECO:0007669"/>
    <property type="project" value="Ensembl"/>
</dbReference>
<dbReference type="GO" id="GO:0043066">
    <property type="term" value="P:negative regulation of apoptotic process"/>
    <property type="evidence" value="ECO:0007669"/>
    <property type="project" value="Ensembl"/>
</dbReference>
<keyword evidence="12" id="KW-0833">Ubl conjugation pathway</keyword>
<dbReference type="PROSITE" id="PS00518">
    <property type="entry name" value="ZF_RING_1"/>
    <property type="match status" value="1"/>
</dbReference>
<proteinExistence type="inferred from homology"/>
<evidence type="ECO:0000256" key="8">
    <source>
        <dbReference type="ARBA" id="ARBA00022703"/>
    </source>
</evidence>
<dbReference type="CDD" id="cd00022">
    <property type="entry name" value="BIR"/>
    <property type="match status" value="1"/>
</dbReference>
<keyword evidence="14" id="KW-0832">Ubl conjugation</keyword>
<keyword evidence="9" id="KW-0789">Thiol protease inhibitor</keyword>
<dbReference type="PROSITE" id="PS50089">
    <property type="entry name" value="ZF_RING_2"/>
    <property type="match status" value="1"/>
</dbReference>
<dbReference type="PROSITE" id="PS50143">
    <property type="entry name" value="BIR_REPEAT_2"/>
    <property type="match status" value="1"/>
</dbReference>
<dbReference type="InParanoid" id="G3ULG6"/>
<feature type="domain" description="RING-type" evidence="16">
    <location>
        <begin position="199"/>
        <end position="232"/>
    </location>
</feature>
<evidence type="ECO:0000256" key="10">
    <source>
        <dbReference type="ARBA" id="ARBA00022723"/>
    </source>
</evidence>
<evidence type="ECO:0000256" key="4">
    <source>
        <dbReference type="ARBA" id="ARBA00012483"/>
    </source>
</evidence>
<evidence type="ECO:0000256" key="2">
    <source>
        <dbReference type="ARBA" id="ARBA00004496"/>
    </source>
</evidence>
<evidence type="ECO:0000313" key="17">
    <source>
        <dbReference type="Ensembl" id="ENSLAFP00000028675.1"/>
    </source>
</evidence>
<evidence type="ECO:0000256" key="7">
    <source>
        <dbReference type="ARBA" id="ARBA00022690"/>
    </source>
</evidence>
<keyword evidence="6" id="KW-0808">Transferase</keyword>
<reference evidence="17" key="3">
    <citation type="submission" date="2025-09" db="UniProtKB">
        <authorList>
            <consortium name="Ensembl"/>
        </authorList>
    </citation>
    <scope>IDENTIFICATION</scope>
    <source>
        <strain evidence="17">Isolate ISIS603380</strain>
    </source>
</reference>
<comment type="subcellular location">
    <subcellularLocation>
        <location evidence="2">Cytoplasm</location>
    </subcellularLocation>
</comment>
<dbReference type="GO" id="GO:0005654">
    <property type="term" value="C:nucleoplasm"/>
    <property type="evidence" value="ECO:0007669"/>
    <property type="project" value="Ensembl"/>
</dbReference>
<keyword evidence="10" id="KW-0479">Metal-binding</keyword>
<keyword evidence="8" id="KW-0053">Apoptosis</keyword>
<evidence type="ECO:0000256" key="3">
    <source>
        <dbReference type="ARBA" id="ARBA00006672"/>
    </source>
</evidence>
<dbReference type="GO" id="GO:0043027">
    <property type="term" value="F:cysteine-type endopeptidase inhibitor activity involved in apoptotic process"/>
    <property type="evidence" value="ECO:0007669"/>
    <property type="project" value="TreeGrafter"/>
</dbReference>
<dbReference type="GO" id="GO:0061630">
    <property type="term" value="F:ubiquitin protein ligase activity"/>
    <property type="evidence" value="ECO:0007669"/>
    <property type="project" value="UniProtKB-EC"/>
</dbReference>
<dbReference type="GO" id="GO:0010804">
    <property type="term" value="P:negative regulation of tumor necrosis factor-mediated signaling pathway"/>
    <property type="evidence" value="ECO:0007669"/>
    <property type="project" value="Ensembl"/>
</dbReference>
<dbReference type="GeneTree" id="ENSGT00940000160406"/>
<evidence type="ECO:0000256" key="14">
    <source>
        <dbReference type="ARBA" id="ARBA00022843"/>
    </source>
</evidence>
<dbReference type="HOGENOM" id="CLU_016347_2_1_1"/>
<dbReference type="Proteomes" id="UP000007646">
    <property type="component" value="Unassembled WGS sequence"/>
</dbReference>
<reference evidence="17 18" key="1">
    <citation type="submission" date="2009-06" db="EMBL/GenBank/DDBJ databases">
        <title>The Genome Sequence of Loxodonta africana (African elephant).</title>
        <authorList>
            <person name="Di Palma F."/>
            <person name="Heiman D."/>
            <person name="Young S."/>
            <person name="Johnson J."/>
            <person name="Lander E.S."/>
            <person name="Lindblad-Toh K."/>
        </authorList>
    </citation>
    <scope>NUCLEOTIDE SEQUENCE [LARGE SCALE GENOMIC DNA]</scope>
    <source>
        <strain evidence="17 18">Isolate ISIS603380</strain>
    </source>
</reference>
<dbReference type="GO" id="GO:0008270">
    <property type="term" value="F:zinc ion binding"/>
    <property type="evidence" value="ECO:0007669"/>
    <property type="project" value="UniProtKB-KW"/>
</dbReference>
<dbReference type="InterPro" id="IPR001841">
    <property type="entry name" value="Znf_RING"/>
</dbReference>
<dbReference type="FunCoup" id="G3ULG6">
    <property type="interactions" value="43"/>
</dbReference>
<dbReference type="STRING" id="9785.ENSLAFP00000028675"/>
<sequence length="245" mass="27462">WDSVDRQILGQLRPLADAEATCPLGPAFPGMGSEELRLASFHNWLLSFSVHPAQRAKAGFFHTGPQVKVRCFFCCGGLQSWERRDDPWTEHAKWFPRCEFLLQSKGRRFVHSIQDSYSRVLGPWDPLEELGDAASTVPTAPVHWSPDLPTLRRDSHLEGTEDSGVCSPAWGQAGWETPPPPGAESTEEQLRHLRQERTCKVYLDQAVAMVFMPCSHLVCAECAPNLCLCPICWVPIHSCVHTFLS</sequence>
<evidence type="ECO:0000256" key="13">
    <source>
        <dbReference type="ARBA" id="ARBA00022833"/>
    </source>
</evidence>
<dbReference type="Gene3D" id="3.30.40.10">
    <property type="entry name" value="Zinc/RING finger domain, C3HC4 (zinc finger)"/>
    <property type="match status" value="1"/>
</dbReference>
<dbReference type="Gene3D" id="1.10.1170.10">
    <property type="entry name" value="Inhibitor Of Apoptosis Protein (2mihbC-IAP-1), Chain A"/>
    <property type="match status" value="1"/>
</dbReference>
<evidence type="ECO:0000256" key="1">
    <source>
        <dbReference type="ARBA" id="ARBA00000900"/>
    </source>
</evidence>
<dbReference type="SMART" id="SM00238">
    <property type="entry name" value="BIR"/>
    <property type="match status" value="1"/>
</dbReference>
<comment type="similarity">
    <text evidence="3">Belongs to the IAP family.</text>
</comment>
<dbReference type="InterPro" id="IPR050784">
    <property type="entry name" value="IAP"/>
</dbReference>
<dbReference type="Ensembl" id="ENSLAFT00000027068.1">
    <property type="protein sequence ID" value="ENSLAFP00000028675.1"/>
    <property type="gene ID" value="ENSLAFG00000031254.1"/>
</dbReference>
<dbReference type="GO" id="GO:0004869">
    <property type="term" value="F:cysteine-type endopeptidase inhibitor activity"/>
    <property type="evidence" value="ECO:0007669"/>
    <property type="project" value="UniProtKB-KW"/>
</dbReference>
<dbReference type="PANTHER" id="PTHR10044:SF163">
    <property type="entry name" value="BACULOVIRAL IAP REPEAT-CONTAINING PROTEIN 7"/>
    <property type="match status" value="1"/>
</dbReference>
<evidence type="ECO:0000256" key="6">
    <source>
        <dbReference type="ARBA" id="ARBA00022679"/>
    </source>
</evidence>
<comment type="catalytic activity">
    <reaction evidence="1">
        <text>S-ubiquitinyl-[E2 ubiquitin-conjugating enzyme]-L-cysteine + [acceptor protein]-L-lysine = [E2 ubiquitin-conjugating enzyme]-L-cysteine + N(6)-ubiquitinyl-[acceptor protein]-L-lysine.</text>
        <dbReference type="EC" id="2.3.2.27"/>
    </reaction>
</comment>
<protein>
    <recommendedName>
        <fullName evidence="4">RING-type E3 ubiquitin transferase</fullName>
        <ecNumber evidence="4">2.3.2.27</ecNumber>
    </recommendedName>
</protein>
<evidence type="ECO:0000256" key="9">
    <source>
        <dbReference type="ARBA" id="ARBA00022704"/>
    </source>
</evidence>
<dbReference type="eggNOG" id="KOG1101">
    <property type="taxonomic scope" value="Eukaryota"/>
</dbReference>